<feature type="transmembrane region" description="Helical" evidence="1">
    <location>
        <begin position="180"/>
        <end position="197"/>
    </location>
</feature>
<dbReference type="PIRSF" id="PIRSF009141">
    <property type="entry name" value="UCP009141"/>
    <property type="match status" value="1"/>
</dbReference>
<dbReference type="InterPro" id="IPR008535">
    <property type="entry name" value="DUF817"/>
</dbReference>
<organism evidence="2 3">
    <name type="scientific">Lysinibacillus parviboronicapiens</name>
    <dbReference type="NCBI Taxonomy" id="436516"/>
    <lineage>
        <taxon>Bacteria</taxon>
        <taxon>Bacillati</taxon>
        <taxon>Bacillota</taxon>
        <taxon>Bacilli</taxon>
        <taxon>Bacillales</taxon>
        <taxon>Bacillaceae</taxon>
        <taxon>Lysinibacillus</taxon>
    </lineage>
</organism>
<dbReference type="Pfam" id="PF05675">
    <property type="entry name" value="DUF817"/>
    <property type="match status" value="1"/>
</dbReference>
<feature type="transmembrane region" description="Helical" evidence="1">
    <location>
        <begin position="61"/>
        <end position="79"/>
    </location>
</feature>
<dbReference type="Proteomes" id="UP001549363">
    <property type="component" value="Unassembled WGS sequence"/>
</dbReference>
<feature type="transmembrane region" description="Helical" evidence="1">
    <location>
        <begin position="127"/>
        <end position="144"/>
    </location>
</feature>
<sequence length="275" mass="32670">MVTKRSRGLSRDKTKHAEADMKMKKIKDLFYFAYHQSLSCIFPVVIFITLALSKTINIPGFARYDFILVICLIAQFLMYKFKFETKDEMKVILLFHIIGLVLEIYKVNFNSWSYPEEAMTKVFGVPLYSGFMYASVASYICQAWRRFNLKMYCWPTSYFTITLGLMIYGNFFTHHFIYDFRWVLTILLFIVFARTYVKFTVRKTTYKMPIIFSFFLIGFFIWIAENIATFFGAWQYPNQAVTWQLVHVSKISSWFLLVVISIMIVAQLKQIYRNT</sequence>
<keyword evidence="1" id="KW-1133">Transmembrane helix</keyword>
<reference evidence="2 3" key="1">
    <citation type="submission" date="2024-06" db="EMBL/GenBank/DDBJ databases">
        <title>Sorghum-associated microbial communities from plants grown in Nebraska, USA.</title>
        <authorList>
            <person name="Schachtman D."/>
        </authorList>
    </citation>
    <scope>NUCLEOTIDE SEQUENCE [LARGE SCALE GENOMIC DNA]</scope>
    <source>
        <strain evidence="2 3">736</strain>
    </source>
</reference>
<proteinExistence type="predicted"/>
<name>A0ABV2PHH5_9BACI</name>
<dbReference type="EMBL" id="JBEPSB010000004">
    <property type="protein sequence ID" value="MET4560133.1"/>
    <property type="molecule type" value="Genomic_DNA"/>
</dbReference>
<feature type="transmembrane region" description="Helical" evidence="1">
    <location>
        <begin position="29"/>
        <end position="49"/>
    </location>
</feature>
<comment type="caution">
    <text evidence="2">The sequence shown here is derived from an EMBL/GenBank/DDBJ whole genome shotgun (WGS) entry which is preliminary data.</text>
</comment>
<keyword evidence="3" id="KW-1185">Reference proteome</keyword>
<evidence type="ECO:0000256" key="1">
    <source>
        <dbReference type="SAM" id="Phobius"/>
    </source>
</evidence>
<evidence type="ECO:0000313" key="3">
    <source>
        <dbReference type="Proteomes" id="UP001549363"/>
    </source>
</evidence>
<keyword evidence="1" id="KW-0812">Transmembrane</keyword>
<feature type="transmembrane region" description="Helical" evidence="1">
    <location>
        <begin position="209"/>
        <end position="231"/>
    </location>
</feature>
<gene>
    <name evidence="2" type="ORF">ABIA69_001277</name>
</gene>
<feature type="transmembrane region" description="Helical" evidence="1">
    <location>
        <begin position="251"/>
        <end position="268"/>
    </location>
</feature>
<accession>A0ABV2PHH5</accession>
<evidence type="ECO:0000313" key="2">
    <source>
        <dbReference type="EMBL" id="MET4560133.1"/>
    </source>
</evidence>
<feature type="transmembrane region" description="Helical" evidence="1">
    <location>
        <begin position="91"/>
        <end position="107"/>
    </location>
</feature>
<keyword evidence="1" id="KW-0472">Membrane</keyword>
<protein>
    <submittedName>
        <fullName evidence="2">Uncharacterized membrane protein YoaT (DUF817 family)</fullName>
    </submittedName>
</protein>
<feature type="transmembrane region" description="Helical" evidence="1">
    <location>
        <begin position="151"/>
        <end position="168"/>
    </location>
</feature>